<gene>
    <name evidence="2" type="ORF">DU428_06090</name>
</gene>
<name>A0A368P3F9_9FLAO</name>
<comment type="caution">
    <text evidence="2">The sequence shown here is derived from an EMBL/GenBank/DDBJ whole genome shotgun (WGS) entry which is preliminary data.</text>
</comment>
<dbReference type="PROSITE" id="PS51257">
    <property type="entry name" value="PROKAR_LIPOPROTEIN"/>
    <property type="match status" value="1"/>
</dbReference>
<dbReference type="OrthoDB" id="1451624at2"/>
<proteinExistence type="predicted"/>
<evidence type="ECO:0008006" key="4">
    <source>
        <dbReference type="Google" id="ProtNLM"/>
    </source>
</evidence>
<dbReference type="RefSeq" id="WP_113966149.1">
    <property type="nucleotide sequence ID" value="NZ_QNRP01000002.1"/>
</dbReference>
<dbReference type="AlphaFoldDB" id="A0A368P3F9"/>
<organism evidence="2 3">
    <name type="scientific">Oceanihabitans sediminis</name>
    <dbReference type="NCBI Taxonomy" id="1812012"/>
    <lineage>
        <taxon>Bacteria</taxon>
        <taxon>Pseudomonadati</taxon>
        <taxon>Bacteroidota</taxon>
        <taxon>Flavobacteriia</taxon>
        <taxon>Flavobacteriales</taxon>
        <taxon>Flavobacteriaceae</taxon>
        <taxon>Oceanihabitans</taxon>
    </lineage>
</organism>
<feature type="signal peptide" evidence="1">
    <location>
        <begin position="1"/>
        <end position="18"/>
    </location>
</feature>
<feature type="chain" id="PRO_5016711373" description="Lipocalin-like domain-containing protein" evidence="1">
    <location>
        <begin position="19"/>
        <end position="118"/>
    </location>
</feature>
<keyword evidence="1" id="KW-0732">Signal</keyword>
<accession>A0A368P3F9</accession>
<protein>
    <recommendedName>
        <fullName evidence="4">Lipocalin-like domain-containing protein</fullName>
    </recommendedName>
</protein>
<sequence length="118" mass="13494">MKNILFVFLLITSVLSCTNNISEQQTNIHELTGTWERSDSNTTLQNTIVFNEDFTGIKTSFKKDGDFMISNASDFEWIASESQLTINLYEEIQTSYFFNEEGQLVLSALSTIPYNKID</sequence>
<evidence type="ECO:0000313" key="3">
    <source>
        <dbReference type="Proteomes" id="UP000252249"/>
    </source>
</evidence>
<dbReference type="Proteomes" id="UP000252249">
    <property type="component" value="Unassembled WGS sequence"/>
</dbReference>
<evidence type="ECO:0000313" key="2">
    <source>
        <dbReference type="EMBL" id="RCU57362.1"/>
    </source>
</evidence>
<keyword evidence="3" id="KW-1185">Reference proteome</keyword>
<evidence type="ECO:0000256" key="1">
    <source>
        <dbReference type="SAM" id="SignalP"/>
    </source>
</evidence>
<reference evidence="2 3" key="1">
    <citation type="submission" date="2018-07" db="EMBL/GenBank/DDBJ databases">
        <title>Oceanihabitans testaceum sp. nov., isolated from marine sediment.</title>
        <authorList>
            <person name="Li C.-M."/>
        </authorList>
    </citation>
    <scope>NUCLEOTIDE SEQUENCE [LARGE SCALE GENOMIC DNA]</scope>
    <source>
        <strain evidence="2 3">S9-10</strain>
    </source>
</reference>
<dbReference type="EMBL" id="QPIG01000002">
    <property type="protein sequence ID" value="RCU57362.1"/>
    <property type="molecule type" value="Genomic_DNA"/>
</dbReference>